<feature type="transmembrane region" description="Helical" evidence="8">
    <location>
        <begin position="66"/>
        <end position="91"/>
    </location>
</feature>
<evidence type="ECO:0000256" key="8">
    <source>
        <dbReference type="SAM" id="Phobius"/>
    </source>
</evidence>
<dbReference type="Gene3D" id="1.20.1080.10">
    <property type="entry name" value="Glycerol uptake facilitator protein"/>
    <property type="match status" value="1"/>
</dbReference>
<dbReference type="SUPFAM" id="SSF81338">
    <property type="entry name" value="Aquaporin-like"/>
    <property type="match status" value="1"/>
</dbReference>
<evidence type="ECO:0000256" key="3">
    <source>
        <dbReference type="ARBA" id="ARBA00022692"/>
    </source>
</evidence>
<dbReference type="GO" id="GO:0016020">
    <property type="term" value="C:membrane"/>
    <property type="evidence" value="ECO:0007669"/>
    <property type="project" value="UniProtKB-SubCell"/>
</dbReference>
<evidence type="ECO:0000256" key="6">
    <source>
        <dbReference type="ARBA" id="ARBA00023136"/>
    </source>
</evidence>
<proteinExistence type="inferred from homology"/>
<name>A0AAQ3KB11_9LILI</name>
<feature type="transmembrane region" description="Helical" evidence="8">
    <location>
        <begin position="111"/>
        <end position="133"/>
    </location>
</feature>
<dbReference type="Pfam" id="PF00230">
    <property type="entry name" value="MIP"/>
    <property type="match status" value="1"/>
</dbReference>
<dbReference type="PRINTS" id="PR00783">
    <property type="entry name" value="MINTRINSICP"/>
</dbReference>
<evidence type="ECO:0000313" key="10">
    <source>
        <dbReference type="Proteomes" id="UP001327560"/>
    </source>
</evidence>
<evidence type="ECO:0000313" key="9">
    <source>
        <dbReference type="EMBL" id="WOL05287.1"/>
    </source>
</evidence>
<dbReference type="EMBL" id="CP136893">
    <property type="protein sequence ID" value="WOL05287.1"/>
    <property type="molecule type" value="Genomic_DNA"/>
</dbReference>
<evidence type="ECO:0000256" key="7">
    <source>
        <dbReference type="RuleBase" id="RU000477"/>
    </source>
</evidence>
<evidence type="ECO:0000256" key="4">
    <source>
        <dbReference type="ARBA" id="ARBA00022989"/>
    </source>
</evidence>
<evidence type="ECO:0000256" key="2">
    <source>
        <dbReference type="ARBA" id="ARBA00022448"/>
    </source>
</evidence>
<dbReference type="PROSITE" id="PS00221">
    <property type="entry name" value="MIP"/>
    <property type="match status" value="1"/>
</dbReference>
<sequence length="215" mass="22543">MGELAKHAPAAAMAEPPTPLLDLGELRSWSLYRALIAEFIATLLFLYVTIATVIGHKHQSQAEQCGGVGVLGIAWAFGGMIFILVYCVAGISGGHINPAVTLAMLVVRKISLPWAVLYMLVQCLGAVCGVGIAKGIMKHPYDSLGRGANQVAPGYSQGAALGAEIVGTFVLVYTVFSATDVDRNAGNPFIPVINPTQSSNFNTKASLRSPSTCPN</sequence>
<keyword evidence="10" id="KW-1185">Reference proteome</keyword>
<keyword evidence="5" id="KW-0346">Stress response</keyword>
<organism evidence="9 10">
    <name type="scientific">Canna indica</name>
    <name type="common">Indian-shot</name>
    <dbReference type="NCBI Taxonomy" id="4628"/>
    <lineage>
        <taxon>Eukaryota</taxon>
        <taxon>Viridiplantae</taxon>
        <taxon>Streptophyta</taxon>
        <taxon>Embryophyta</taxon>
        <taxon>Tracheophyta</taxon>
        <taxon>Spermatophyta</taxon>
        <taxon>Magnoliopsida</taxon>
        <taxon>Liliopsida</taxon>
        <taxon>Zingiberales</taxon>
        <taxon>Cannaceae</taxon>
        <taxon>Canna</taxon>
    </lineage>
</organism>
<keyword evidence="4 8" id="KW-1133">Transmembrane helix</keyword>
<keyword evidence="6 8" id="KW-0472">Membrane</keyword>
<keyword evidence="3 7" id="KW-0812">Transmembrane</keyword>
<dbReference type="InterPro" id="IPR000425">
    <property type="entry name" value="MIP"/>
</dbReference>
<comment type="similarity">
    <text evidence="7">Belongs to the MIP/aquaporin (TC 1.A.8) family.</text>
</comment>
<evidence type="ECO:0000256" key="1">
    <source>
        <dbReference type="ARBA" id="ARBA00004141"/>
    </source>
</evidence>
<keyword evidence="2 7" id="KW-0813">Transport</keyword>
<protein>
    <submittedName>
        <fullName evidence="9">Aquaporin PIP2-6</fullName>
    </submittedName>
</protein>
<dbReference type="Proteomes" id="UP001327560">
    <property type="component" value="Chromosome 4"/>
</dbReference>
<gene>
    <name evidence="9" type="ORF">Cni_G14014</name>
</gene>
<dbReference type="InterPro" id="IPR023271">
    <property type="entry name" value="Aquaporin-like"/>
</dbReference>
<evidence type="ECO:0000256" key="5">
    <source>
        <dbReference type="ARBA" id="ARBA00023016"/>
    </source>
</evidence>
<reference evidence="9 10" key="1">
    <citation type="submission" date="2023-10" db="EMBL/GenBank/DDBJ databases">
        <title>Chromosome-scale genome assembly provides insights into flower coloration mechanisms of Canna indica.</title>
        <authorList>
            <person name="Li C."/>
        </authorList>
    </citation>
    <scope>NUCLEOTIDE SEQUENCE [LARGE SCALE GENOMIC DNA]</scope>
    <source>
        <tissue evidence="9">Flower</tissue>
    </source>
</reference>
<dbReference type="InterPro" id="IPR034294">
    <property type="entry name" value="Aquaporin_transptr"/>
</dbReference>
<dbReference type="AlphaFoldDB" id="A0AAQ3KB11"/>
<comment type="subcellular location">
    <subcellularLocation>
        <location evidence="1">Membrane</location>
        <topology evidence="1">Multi-pass membrane protein</topology>
    </subcellularLocation>
</comment>
<dbReference type="PANTHER" id="PTHR45687">
    <property type="entry name" value="AQUAPORIN OR AQUAGLYCEROPORIN RELATED"/>
    <property type="match status" value="1"/>
</dbReference>
<dbReference type="GO" id="GO:0015267">
    <property type="term" value="F:channel activity"/>
    <property type="evidence" value="ECO:0007669"/>
    <property type="project" value="InterPro"/>
</dbReference>
<feature type="transmembrane region" description="Helical" evidence="8">
    <location>
        <begin position="31"/>
        <end position="54"/>
    </location>
</feature>
<dbReference type="InterPro" id="IPR022357">
    <property type="entry name" value="MIP_CS"/>
</dbReference>
<accession>A0AAQ3KB11</accession>